<dbReference type="RefSeq" id="WP_051307419.1">
    <property type="nucleotide sequence ID" value="NZ_CP021081.1"/>
</dbReference>
<dbReference type="InterPro" id="IPR027417">
    <property type="entry name" value="P-loop_NTPase"/>
</dbReference>
<accession>A0A221SWW8</accession>
<evidence type="ECO:0000313" key="1">
    <source>
        <dbReference type="EMBL" id="ASN81128.1"/>
    </source>
</evidence>
<keyword evidence="1" id="KW-0418">Kinase</keyword>
<name>A0A221SWW8_9DEIO</name>
<organism evidence="1 2">
    <name type="scientific">Deinococcus ficus</name>
    <dbReference type="NCBI Taxonomy" id="317577"/>
    <lineage>
        <taxon>Bacteria</taxon>
        <taxon>Thermotogati</taxon>
        <taxon>Deinococcota</taxon>
        <taxon>Deinococci</taxon>
        <taxon>Deinococcales</taxon>
        <taxon>Deinococcaceae</taxon>
        <taxon>Deinococcus</taxon>
    </lineage>
</organism>
<dbReference type="PANTHER" id="PTHR37816">
    <property type="entry name" value="YALI0E33011P"/>
    <property type="match status" value="1"/>
</dbReference>
<dbReference type="EMBL" id="CP021081">
    <property type="protein sequence ID" value="ASN81128.1"/>
    <property type="molecule type" value="Genomic_DNA"/>
</dbReference>
<dbReference type="STRING" id="317577.GCA_000419625_02111"/>
<evidence type="ECO:0000313" key="2">
    <source>
        <dbReference type="Proteomes" id="UP000259030"/>
    </source>
</evidence>
<dbReference type="Gene3D" id="3.40.50.300">
    <property type="entry name" value="P-loop containing nucleotide triphosphate hydrolases"/>
    <property type="match status" value="1"/>
</dbReference>
<protein>
    <submittedName>
        <fullName evidence="1">Adenylate kinase</fullName>
    </submittedName>
</protein>
<sequence>MKRVIVIGTTGSGKTTFARTLAGTLAVPHGEQDAWYHQPGWVPAPLASFRARVAAFTAGPAWVMDGNYSKARDIGWAHADTLVWLDYPGQVVFWRVLTRTLRRVLGRQELWNGNRETVRGALSPEGPVRWFFRTHWRRRRDTPAQAAAYPHLRLVRLRTPREAAAWLARVPHASPAPSSDAHQQPPA</sequence>
<gene>
    <name evidence="1" type="ORF">DFI_09015</name>
</gene>
<dbReference type="InterPro" id="IPR052922">
    <property type="entry name" value="Cytidylate_Kinase-2"/>
</dbReference>
<dbReference type="SUPFAM" id="SSF52540">
    <property type="entry name" value="P-loop containing nucleoside triphosphate hydrolases"/>
    <property type="match status" value="1"/>
</dbReference>
<dbReference type="PANTHER" id="PTHR37816:SF1">
    <property type="entry name" value="TOXIN"/>
    <property type="match status" value="1"/>
</dbReference>
<dbReference type="AlphaFoldDB" id="A0A221SWW8"/>
<dbReference type="Proteomes" id="UP000259030">
    <property type="component" value="Chromosome"/>
</dbReference>
<dbReference type="KEGG" id="dfc:DFI_09015"/>
<reference evidence="1 2" key="1">
    <citation type="submission" date="2017-05" db="EMBL/GenBank/DDBJ databases">
        <title>The complete genome sequence of Deinococcus ficus isolated from the rhizosphere of the Ficus religiosa L. in Taiwan.</title>
        <authorList>
            <person name="Wu K.-M."/>
            <person name="Liao T.-L."/>
            <person name="Liu Y.-M."/>
            <person name="Young C.-C."/>
            <person name="Tsai S.-F."/>
        </authorList>
    </citation>
    <scope>NUCLEOTIDE SEQUENCE [LARGE SCALE GENOMIC DNA]</scope>
    <source>
        <strain evidence="1 2">CC-FR2-10</strain>
    </source>
</reference>
<keyword evidence="2" id="KW-1185">Reference proteome</keyword>
<dbReference type="GO" id="GO:0016301">
    <property type="term" value="F:kinase activity"/>
    <property type="evidence" value="ECO:0007669"/>
    <property type="project" value="UniProtKB-KW"/>
</dbReference>
<proteinExistence type="predicted"/>
<keyword evidence="1" id="KW-0808">Transferase</keyword>